<evidence type="ECO:0000313" key="9">
    <source>
        <dbReference type="EMBL" id="RGE59139.1"/>
    </source>
</evidence>
<sequence length="295" mass="32348">MHLSDDSQKRGGAMRENRKKKIKQAVFETIGVLISFLVLIPFLMVLVNSMKSKRQANLLQLNLKGISLGQIVENYGTVIKEARLVSSFLNSAIVTFCGSALVLTFASMAAFVVVRRKTKAMKAVNNFIVMGLTLPLAMVPVYFLLSKVHMTTGTGAVAGAILVYAASIFPFIFFIYTGFIKGISGEIDEAAIIDGASPLLMYFRIIFPLLKPVTITALMHCVMTIWNDFGISLYLLNSAKRTTAVLTTYLFMGQKASDWQLLFADVVLVSMPIVILYLCMQKYIVAGLSDGAVKG</sequence>
<comment type="similarity">
    <text evidence="7">Belongs to the binding-protein-dependent transport system permease family.</text>
</comment>
<feature type="transmembrane region" description="Helical" evidence="7">
    <location>
        <begin position="25"/>
        <end position="47"/>
    </location>
</feature>
<evidence type="ECO:0000256" key="7">
    <source>
        <dbReference type="RuleBase" id="RU363032"/>
    </source>
</evidence>
<dbReference type="Proteomes" id="UP000260812">
    <property type="component" value="Unassembled WGS sequence"/>
</dbReference>
<keyword evidence="11" id="KW-1185">Reference proteome</keyword>
<dbReference type="AlphaFoldDB" id="A0A3E3IZK8"/>
<dbReference type="SUPFAM" id="SSF161098">
    <property type="entry name" value="MetI-like"/>
    <property type="match status" value="1"/>
</dbReference>
<dbReference type="EMBL" id="QVLV01000009">
    <property type="protein sequence ID" value="RGE59139.1"/>
    <property type="molecule type" value="Genomic_DNA"/>
</dbReference>
<dbReference type="Pfam" id="PF00528">
    <property type="entry name" value="BPD_transp_1"/>
    <property type="match status" value="1"/>
</dbReference>
<evidence type="ECO:0000313" key="12">
    <source>
        <dbReference type="Proteomes" id="UP000261166"/>
    </source>
</evidence>
<feature type="transmembrane region" description="Helical" evidence="7">
    <location>
        <begin position="92"/>
        <end position="114"/>
    </location>
</feature>
<feature type="transmembrane region" description="Helical" evidence="7">
    <location>
        <begin position="126"/>
        <end position="145"/>
    </location>
</feature>
<feature type="transmembrane region" description="Helical" evidence="7">
    <location>
        <begin position="201"/>
        <end position="226"/>
    </location>
</feature>
<gene>
    <name evidence="10" type="ORF">DWY69_08900</name>
    <name evidence="9" type="ORF">DXC51_14250</name>
</gene>
<dbReference type="PROSITE" id="PS50928">
    <property type="entry name" value="ABC_TM1"/>
    <property type="match status" value="1"/>
</dbReference>
<keyword evidence="5 7" id="KW-1133">Transmembrane helix</keyword>
<evidence type="ECO:0000256" key="1">
    <source>
        <dbReference type="ARBA" id="ARBA00004651"/>
    </source>
</evidence>
<keyword evidence="3" id="KW-1003">Cell membrane</keyword>
<protein>
    <submittedName>
        <fullName evidence="10">Carbohydrate ABC transporter permease</fullName>
    </submittedName>
</protein>
<evidence type="ECO:0000313" key="11">
    <source>
        <dbReference type="Proteomes" id="UP000260812"/>
    </source>
</evidence>
<dbReference type="GO" id="GO:0055085">
    <property type="term" value="P:transmembrane transport"/>
    <property type="evidence" value="ECO:0007669"/>
    <property type="project" value="InterPro"/>
</dbReference>
<dbReference type="EMBL" id="QVLU01000006">
    <property type="protein sequence ID" value="RGE72453.1"/>
    <property type="molecule type" value="Genomic_DNA"/>
</dbReference>
<dbReference type="InterPro" id="IPR050901">
    <property type="entry name" value="BP-dep_ABC_trans_perm"/>
</dbReference>
<proteinExistence type="inferred from homology"/>
<feature type="transmembrane region" description="Helical" evidence="7">
    <location>
        <begin position="157"/>
        <end position="180"/>
    </location>
</feature>
<evidence type="ECO:0000256" key="5">
    <source>
        <dbReference type="ARBA" id="ARBA00022989"/>
    </source>
</evidence>
<dbReference type="InterPro" id="IPR035906">
    <property type="entry name" value="MetI-like_sf"/>
</dbReference>
<evidence type="ECO:0000259" key="8">
    <source>
        <dbReference type="PROSITE" id="PS50928"/>
    </source>
</evidence>
<comment type="caution">
    <text evidence="10">The sequence shown here is derived from an EMBL/GenBank/DDBJ whole genome shotgun (WGS) entry which is preliminary data.</text>
</comment>
<keyword evidence="4 7" id="KW-0812">Transmembrane</keyword>
<feature type="transmembrane region" description="Helical" evidence="7">
    <location>
        <begin position="259"/>
        <end position="279"/>
    </location>
</feature>
<comment type="subcellular location">
    <subcellularLocation>
        <location evidence="1 7">Cell membrane</location>
        <topology evidence="1 7">Multi-pass membrane protein</topology>
    </subcellularLocation>
</comment>
<keyword evidence="2 7" id="KW-0813">Transport</keyword>
<evidence type="ECO:0000256" key="4">
    <source>
        <dbReference type="ARBA" id="ARBA00022692"/>
    </source>
</evidence>
<evidence type="ECO:0000256" key="6">
    <source>
        <dbReference type="ARBA" id="ARBA00023136"/>
    </source>
</evidence>
<feature type="domain" description="ABC transmembrane type-1" evidence="8">
    <location>
        <begin position="88"/>
        <end position="280"/>
    </location>
</feature>
<reference evidence="10 12" key="1">
    <citation type="submission" date="2018-08" db="EMBL/GenBank/DDBJ databases">
        <title>A genome reference for cultivated species of the human gut microbiota.</title>
        <authorList>
            <person name="Zou Y."/>
            <person name="Xue W."/>
            <person name="Luo G."/>
        </authorList>
    </citation>
    <scope>NUCLEOTIDE SEQUENCE [LARGE SCALE GENOMIC DNA]</scope>
    <source>
        <strain evidence="10 12">AF26-4BH</strain>
        <strain evidence="9">TF05-5AC</strain>
    </source>
</reference>
<dbReference type="OrthoDB" id="153186at2"/>
<keyword evidence="6 7" id="KW-0472">Membrane</keyword>
<dbReference type="GO" id="GO:0005886">
    <property type="term" value="C:plasma membrane"/>
    <property type="evidence" value="ECO:0007669"/>
    <property type="project" value="UniProtKB-SubCell"/>
</dbReference>
<dbReference type="Proteomes" id="UP000261166">
    <property type="component" value="Unassembled WGS sequence"/>
</dbReference>
<evidence type="ECO:0000256" key="3">
    <source>
        <dbReference type="ARBA" id="ARBA00022475"/>
    </source>
</evidence>
<accession>A0A3E3IZK8</accession>
<evidence type="ECO:0000313" key="10">
    <source>
        <dbReference type="EMBL" id="RGE72453.1"/>
    </source>
</evidence>
<dbReference type="InterPro" id="IPR000515">
    <property type="entry name" value="MetI-like"/>
</dbReference>
<dbReference type="PANTHER" id="PTHR32243:SF24">
    <property type="entry name" value="DIACETYLCHITOBIOSE UPTAKE SYSTEM PERMEASE PROTEIN NGCG"/>
    <property type="match status" value="1"/>
</dbReference>
<evidence type="ECO:0000256" key="2">
    <source>
        <dbReference type="ARBA" id="ARBA00022448"/>
    </source>
</evidence>
<name>A0A3E3IZK8_9FIRM</name>
<dbReference type="PANTHER" id="PTHR32243">
    <property type="entry name" value="MALTOSE TRANSPORT SYSTEM PERMEASE-RELATED"/>
    <property type="match status" value="1"/>
</dbReference>
<organism evidence="10 12">
    <name type="scientific">Eisenbergiella massiliensis</name>
    <dbReference type="NCBI Taxonomy" id="1720294"/>
    <lineage>
        <taxon>Bacteria</taxon>
        <taxon>Bacillati</taxon>
        <taxon>Bacillota</taxon>
        <taxon>Clostridia</taxon>
        <taxon>Lachnospirales</taxon>
        <taxon>Lachnospiraceae</taxon>
        <taxon>Eisenbergiella</taxon>
    </lineage>
</organism>
<dbReference type="Gene3D" id="1.10.3720.10">
    <property type="entry name" value="MetI-like"/>
    <property type="match status" value="1"/>
</dbReference>
<dbReference type="CDD" id="cd06261">
    <property type="entry name" value="TM_PBP2"/>
    <property type="match status" value="1"/>
</dbReference>